<feature type="transmembrane region" description="Helical" evidence="8">
    <location>
        <begin position="30"/>
        <end position="51"/>
    </location>
</feature>
<evidence type="ECO:0000256" key="3">
    <source>
        <dbReference type="ARBA" id="ARBA00022475"/>
    </source>
</evidence>
<evidence type="ECO:0000313" key="12">
    <source>
        <dbReference type="Proteomes" id="UP000319894"/>
    </source>
</evidence>
<feature type="region of interest" description="Disordered" evidence="7">
    <location>
        <begin position="391"/>
        <end position="455"/>
    </location>
</feature>
<feature type="domain" description="Mechanosensitive ion channel MscS C-terminal" evidence="10">
    <location>
        <begin position="266"/>
        <end position="350"/>
    </location>
</feature>
<dbReference type="SUPFAM" id="SSF82861">
    <property type="entry name" value="Mechanosensitive channel protein MscS (YggB), transmembrane region"/>
    <property type="match status" value="1"/>
</dbReference>
<comment type="caution">
    <text evidence="11">The sequence shown here is derived from an EMBL/GenBank/DDBJ whole genome shotgun (WGS) entry which is preliminary data.</text>
</comment>
<evidence type="ECO:0000256" key="7">
    <source>
        <dbReference type="SAM" id="MobiDB-lite"/>
    </source>
</evidence>
<dbReference type="GO" id="GO:0008381">
    <property type="term" value="F:mechanosensitive monoatomic ion channel activity"/>
    <property type="evidence" value="ECO:0007669"/>
    <property type="project" value="InterPro"/>
</dbReference>
<feature type="compositionally biased region" description="Low complexity" evidence="7">
    <location>
        <begin position="401"/>
        <end position="412"/>
    </location>
</feature>
<organism evidence="11 12">
    <name type="scientific">Haloglomus irregulare</name>
    <dbReference type="NCBI Taxonomy" id="2234134"/>
    <lineage>
        <taxon>Archaea</taxon>
        <taxon>Methanobacteriati</taxon>
        <taxon>Methanobacteriota</taxon>
        <taxon>Stenosarchaea group</taxon>
        <taxon>Halobacteria</taxon>
        <taxon>Halobacteriales</taxon>
        <taxon>Natronomonadaceae</taxon>
        <taxon>Haloglomus</taxon>
    </lineage>
</organism>
<dbReference type="Gene3D" id="3.30.70.100">
    <property type="match status" value="1"/>
</dbReference>
<dbReference type="InterPro" id="IPR006686">
    <property type="entry name" value="MscS_channel_CS"/>
</dbReference>
<accession>A0A554NE44</accession>
<dbReference type="PANTHER" id="PTHR30221">
    <property type="entry name" value="SMALL-CONDUCTANCE MECHANOSENSITIVE CHANNEL"/>
    <property type="match status" value="1"/>
</dbReference>
<dbReference type="InterPro" id="IPR006685">
    <property type="entry name" value="MscS_channel_2nd"/>
</dbReference>
<evidence type="ECO:0000259" key="9">
    <source>
        <dbReference type="Pfam" id="PF00924"/>
    </source>
</evidence>
<feature type="transmembrane region" description="Helical" evidence="8">
    <location>
        <begin position="147"/>
        <end position="170"/>
    </location>
</feature>
<dbReference type="PANTHER" id="PTHR30221:SF20">
    <property type="entry name" value="SMALL-CONDUCTANCE MECHANOSENSITIVE CHANNEL"/>
    <property type="match status" value="1"/>
</dbReference>
<dbReference type="InterPro" id="IPR023408">
    <property type="entry name" value="MscS_beta-dom_sf"/>
</dbReference>
<dbReference type="RefSeq" id="WP_144260142.1">
    <property type="nucleotide sequence ID" value="NZ_QMDX01000001.1"/>
</dbReference>
<dbReference type="InterPro" id="IPR011014">
    <property type="entry name" value="MscS_channel_TM-2"/>
</dbReference>
<sequence length="455" mass="49580">MTGAPAAAWLLQTEPVLNPWTWTLTRTEQYLISIGLFALFAVVAGVVYALGRPLKRRVGDDEAVEAIQSLLLTLMGLAITFGIVVVWRLRAELSEAFTFIRVGPTDGVRVLVLAAVFGTAFTVTRITKRVIRRGSEADAITAHQKEVAHHIVQFLVFAPAGLFSLALYGVNPQSLLLGASAAGLIVGLAARQTLGAIVTGFVLLLSRPFEVNEWVIVDEQEGIVTDISMFNTEIRTFDNEVVVIPNDRITDDEIINRSRNGKLRIQVDVGVDYDVEVAKAMELAREAMYALDEVLGDPAPDVVIDEFGTSSVVLTLRFWIPDPTVERKWAAQNAVIDAVKSAFEREAVKIPFPQRELMAREEADGFRLAGEGRGARAADNGNDDVERAVRRVDGAEADRGTPATAVTDPTVAIESGQTGDTQPRSVEGEYIPAVERVESAYDLSDPVEPMDHDDD</sequence>
<evidence type="ECO:0000313" key="11">
    <source>
        <dbReference type="EMBL" id="TSD15667.1"/>
    </source>
</evidence>
<evidence type="ECO:0000256" key="8">
    <source>
        <dbReference type="SAM" id="Phobius"/>
    </source>
</evidence>
<dbReference type="InterPro" id="IPR049278">
    <property type="entry name" value="MS_channel_C"/>
</dbReference>
<dbReference type="InterPro" id="IPR011066">
    <property type="entry name" value="MscS_channel_C_sf"/>
</dbReference>
<evidence type="ECO:0000256" key="4">
    <source>
        <dbReference type="ARBA" id="ARBA00022692"/>
    </source>
</evidence>
<dbReference type="InterPro" id="IPR045275">
    <property type="entry name" value="MscS_archaea/bacteria_type"/>
</dbReference>
<keyword evidence="5 8" id="KW-1133">Transmembrane helix</keyword>
<comment type="similarity">
    <text evidence="2">Belongs to the MscS (TC 1.A.23) family.</text>
</comment>
<evidence type="ECO:0000256" key="6">
    <source>
        <dbReference type="ARBA" id="ARBA00023136"/>
    </source>
</evidence>
<dbReference type="InterPro" id="IPR010920">
    <property type="entry name" value="LSM_dom_sf"/>
</dbReference>
<keyword evidence="3" id="KW-1003">Cell membrane</keyword>
<dbReference type="Pfam" id="PF21082">
    <property type="entry name" value="MS_channel_3rd"/>
    <property type="match status" value="1"/>
</dbReference>
<feature type="transmembrane region" description="Helical" evidence="8">
    <location>
        <begin position="107"/>
        <end position="126"/>
    </location>
</feature>
<dbReference type="EMBL" id="QMDX01000001">
    <property type="protein sequence ID" value="TSD15667.1"/>
    <property type="molecule type" value="Genomic_DNA"/>
</dbReference>
<name>A0A554NE44_9EURY</name>
<dbReference type="PROSITE" id="PS01246">
    <property type="entry name" value="UPF0003"/>
    <property type="match status" value="1"/>
</dbReference>
<evidence type="ECO:0000259" key="10">
    <source>
        <dbReference type="Pfam" id="PF21082"/>
    </source>
</evidence>
<dbReference type="SUPFAM" id="SSF50182">
    <property type="entry name" value="Sm-like ribonucleoproteins"/>
    <property type="match status" value="1"/>
</dbReference>
<dbReference type="Gene3D" id="1.10.287.1260">
    <property type="match status" value="1"/>
</dbReference>
<proteinExistence type="inferred from homology"/>
<dbReference type="OrthoDB" id="31543at2157"/>
<keyword evidence="12" id="KW-1185">Reference proteome</keyword>
<comment type="subcellular location">
    <subcellularLocation>
        <location evidence="1">Cell membrane</location>
        <topology evidence="1">Multi-pass membrane protein</topology>
    </subcellularLocation>
</comment>
<dbReference type="Pfam" id="PF00924">
    <property type="entry name" value="MS_channel_2nd"/>
    <property type="match status" value="1"/>
</dbReference>
<dbReference type="GO" id="GO:0005886">
    <property type="term" value="C:plasma membrane"/>
    <property type="evidence" value="ECO:0007669"/>
    <property type="project" value="UniProtKB-SubCell"/>
</dbReference>
<protein>
    <submittedName>
        <fullName evidence="11">Mechanosensitive ion channel family protein</fullName>
    </submittedName>
</protein>
<dbReference type="Proteomes" id="UP000319894">
    <property type="component" value="Unassembled WGS sequence"/>
</dbReference>
<keyword evidence="6 8" id="KW-0472">Membrane</keyword>
<dbReference type="SUPFAM" id="SSF82689">
    <property type="entry name" value="Mechanosensitive channel protein MscS (YggB), C-terminal domain"/>
    <property type="match status" value="1"/>
</dbReference>
<dbReference type="AlphaFoldDB" id="A0A554NE44"/>
<gene>
    <name evidence="11" type="ORF">DP107_00300</name>
</gene>
<feature type="transmembrane region" description="Helical" evidence="8">
    <location>
        <begin position="63"/>
        <end position="87"/>
    </location>
</feature>
<reference evidence="11 12" key="1">
    <citation type="submission" date="2018-06" db="EMBL/GenBank/DDBJ databases">
        <title>Natronomonas sp. F16-60 a new haloarchaeon isolated from a solar saltern of Isla Cristina, Huelva, Spain.</title>
        <authorList>
            <person name="Duran-Viseras A."/>
            <person name="Sanchez-Porro C."/>
            <person name="Ventosa A."/>
        </authorList>
    </citation>
    <scope>NUCLEOTIDE SEQUENCE [LARGE SCALE GENOMIC DNA]</scope>
    <source>
        <strain evidence="11 12">F16-60</strain>
    </source>
</reference>
<dbReference type="Gene3D" id="2.30.30.60">
    <property type="match status" value="1"/>
</dbReference>
<evidence type="ECO:0000256" key="2">
    <source>
        <dbReference type="ARBA" id="ARBA00008017"/>
    </source>
</evidence>
<dbReference type="InParanoid" id="A0A554NE44"/>
<evidence type="ECO:0000256" key="5">
    <source>
        <dbReference type="ARBA" id="ARBA00022989"/>
    </source>
</evidence>
<evidence type="ECO:0000256" key="1">
    <source>
        <dbReference type="ARBA" id="ARBA00004651"/>
    </source>
</evidence>
<keyword evidence="4 8" id="KW-0812">Transmembrane</keyword>
<feature type="compositionally biased region" description="Polar residues" evidence="7">
    <location>
        <begin position="415"/>
        <end position="424"/>
    </location>
</feature>
<feature type="domain" description="Mechanosensitive ion channel MscS" evidence="9">
    <location>
        <begin position="196"/>
        <end position="259"/>
    </location>
</feature>
<feature type="transmembrane region" description="Helical" evidence="8">
    <location>
        <begin position="176"/>
        <end position="205"/>
    </location>
</feature>